<dbReference type="InterPro" id="IPR013656">
    <property type="entry name" value="PAS_4"/>
</dbReference>
<feature type="domain" description="PAS" evidence="4">
    <location>
        <begin position="828"/>
        <end position="898"/>
    </location>
</feature>
<dbReference type="InterPro" id="IPR035965">
    <property type="entry name" value="PAS-like_dom_sf"/>
</dbReference>
<dbReference type="InterPro" id="IPR001610">
    <property type="entry name" value="PAC"/>
</dbReference>
<reference evidence="6 7" key="1">
    <citation type="journal article" date="2019" name="Int. J. Syst. Evol. Microbiol.">
        <title>The Global Catalogue of Microorganisms (GCM) 10K type strain sequencing project: providing services to taxonomists for standard genome sequencing and annotation.</title>
        <authorList>
            <consortium name="The Broad Institute Genomics Platform"/>
            <consortium name="The Broad Institute Genome Sequencing Center for Infectious Disease"/>
            <person name="Wu L."/>
            <person name="Ma J."/>
        </authorList>
    </citation>
    <scope>NUCLEOTIDE SEQUENCE [LARGE SCALE GENOMIC DNA]</scope>
    <source>
        <strain evidence="6 7">CGMCC 1.12125</strain>
    </source>
</reference>
<dbReference type="Pfam" id="PF13185">
    <property type="entry name" value="GAF_2"/>
    <property type="match status" value="3"/>
</dbReference>
<evidence type="ECO:0000313" key="6">
    <source>
        <dbReference type="EMBL" id="MFD1586128.1"/>
    </source>
</evidence>
<keyword evidence="2" id="KW-0804">Transcription</keyword>
<feature type="domain" description="PAC" evidence="5">
    <location>
        <begin position="1166"/>
        <end position="1230"/>
    </location>
</feature>
<feature type="compositionally biased region" description="Polar residues" evidence="3">
    <location>
        <begin position="115"/>
        <end position="131"/>
    </location>
</feature>
<evidence type="ECO:0000256" key="2">
    <source>
        <dbReference type="ARBA" id="ARBA00023163"/>
    </source>
</evidence>
<feature type="region of interest" description="Disordered" evidence="3">
    <location>
        <begin position="105"/>
        <end position="133"/>
    </location>
</feature>
<dbReference type="EMBL" id="JBHUDJ010000002">
    <property type="protein sequence ID" value="MFD1586128.1"/>
    <property type="molecule type" value="Genomic_DNA"/>
</dbReference>
<evidence type="ECO:0000259" key="4">
    <source>
        <dbReference type="PROSITE" id="PS50112"/>
    </source>
</evidence>
<dbReference type="InterPro" id="IPR029016">
    <property type="entry name" value="GAF-like_dom_sf"/>
</dbReference>
<dbReference type="Pfam" id="PF13426">
    <property type="entry name" value="PAS_9"/>
    <property type="match status" value="1"/>
</dbReference>
<dbReference type="Gene3D" id="3.30.450.20">
    <property type="entry name" value="PAS domain"/>
    <property type="match status" value="6"/>
</dbReference>
<dbReference type="InterPro" id="IPR003018">
    <property type="entry name" value="GAF"/>
</dbReference>
<gene>
    <name evidence="6" type="ORF">ACFR9U_03975</name>
</gene>
<dbReference type="InterPro" id="IPR000014">
    <property type="entry name" value="PAS"/>
</dbReference>
<dbReference type="Pfam" id="PF01590">
    <property type="entry name" value="GAF"/>
    <property type="match status" value="2"/>
</dbReference>
<proteinExistence type="predicted"/>
<organism evidence="6 7">
    <name type="scientific">Halorientalis brevis</name>
    <dbReference type="NCBI Taxonomy" id="1126241"/>
    <lineage>
        <taxon>Archaea</taxon>
        <taxon>Methanobacteriati</taxon>
        <taxon>Methanobacteriota</taxon>
        <taxon>Stenosarchaea group</taxon>
        <taxon>Halobacteria</taxon>
        <taxon>Halobacteriales</taxon>
        <taxon>Haloarculaceae</taxon>
        <taxon>Halorientalis</taxon>
    </lineage>
</organism>
<dbReference type="CDD" id="cd00130">
    <property type="entry name" value="PAS"/>
    <property type="match status" value="5"/>
</dbReference>
<evidence type="ECO:0000256" key="1">
    <source>
        <dbReference type="ARBA" id="ARBA00023015"/>
    </source>
</evidence>
<dbReference type="Pfam" id="PF00989">
    <property type="entry name" value="PAS"/>
    <property type="match status" value="1"/>
</dbReference>
<dbReference type="PANTHER" id="PTHR44757:SF2">
    <property type="entry name" value="BIOFILM ARCHITECTURE MAINTENANCE PROTEIN MBAA"/>
    <property type="match status" value="1"/>
</dbReference>
<accession>A0ABD6C8H9</accession>
<dbReference type="PROSITE" id="PS50113">
    <property type="entry name" value="PAC"/>
    <property type="match status" value="3"/>
</dbReference>
<dbReference type="SUPFAM" id="SSF55785">
    <property type="entry name" value="PYP-like sensor domain (PAS domain)"/>
    <property type="match status" value="6"/>
</dbReference>
<dbReference type="InterPro" id="IPR052155">
    <property type="entry name" value="Biofilm_reg_signaling"/>
</dbReference>
<dbReference type="InterPro" id="IPR013767">
    <property type="entry name" value="PAS_fold"/>
</dbReference>
<keyword evidence="7" id="KW-1185">Reference proteome</keyword>
<protein>
    <submittedName>
        <fullName evidence="6">PAS domain S-box protein</fullName>
    </submittedName>
</protein>
<dbReference type="Pfam" id="PF04967">
    <property type="entry name" value="HTH_10"/>
    <property type="match status" value="1"/>
</dbReference>
<dbReference type="RefSeq" id="WP_247376504.1">
    <property type="nucleotide sequence ID" value="NZ_JALLGV010000002.1"/>
</dbReference>
<feature type="domain" description="PAC" evidence="5">
    <location>
        <begin position="902"/>
        <end position="953"/>
    </location>
</feature>
<feature type="domain" description="PAS" evidence="4">
    <location>
        <begin position="292"/>
        <end position="365"/>
    </location>
</feature>
<evidence type="ECO:0000313" key="7">
    <source>
        <dbReference type="Proteomes" id="UP001597119"/>
    </source>
</evidence>
<dbReference type="Gene3D" id="3.30.450.40">
    <property type="match status" value="5"/>
</dbReference>
<sequence>MDDGWCSGLANAIRDGVYRLDGDRHVTAVNDALVEVTGYSRRELLGEHVSVLFEPDAFARAELAIRRLLSGDDRGVEAIDVQVTTATDDAVPCTLRVGTADSEDGGATIGVLRPNQPTAPTGSDFKSSSPREASVGSFEESLSRALRRICRETRWVYGDAWMPTASGELALVSSADVRDADAEFAAASSATTFEPGEGLVGRVYESGEAEWIRDVTDADAQFHRAAAARESGLTTALGVPVVADAGVIAVLTFLLPAHEAVDEQMIDLLTTMVDQLGEVLQELHAGYTRWQHDEQFQQMVDAIEDYAIFMLDPAGRVVTWNEGAKRLKGYERDQVVGEHIATFYTEEDREAGRPDQNLADAASEGRLETEGWRVRSDGSRFWAKVTITAVRDDDGTLQGYTKVTRDMTERREYEQQLQHERDTLESEMTDVFERVTDAFFGLDDDWQFTYVNAQAEQLLDASKSELLGATIWDVFPETVGSTFQEQFERAMVAQEPVSFEQYLAPLDTWFAINAYPSESGLSVYFRDVTDRKERATEVRQQRNRAQTILELAGSVMVIIDPDGTVSYVNQRGCELLGYEKDELLGADWFETCIPARHRDDVRDVFENVLAGSDEADTRVGTVVTADGNERLIKWNNTVLRADGDASVLSAGTDITERIHREERLQRYSDYLNQFYHTSTRADVDFEEKVERLLASGREFLDFDVGILSEIDGDDYHVRHVSDETGNIGVGDTYSLADTYCEVTLQQTQPLGFASASDADLTSHPCYREFELESYLGVPVHVNGELYGTLSFASPDPRDREITELDRTVMTLLSQWIGYELGRKQRERELEEYEQVMETIDDGVYVIDEASEFVFVNEAYAEMTGYTRAELIGAPAARVVGQETADRVEDAYETVRTSDQETLTVEGPMQRADGTEFMAEGTLSVMELDDGRVGRVGVVRDITERKEFEETVQALHSTTRDLYEATSDEAVSERIVDAATEVLDLSGVAVYLYDRERDELYPAAVSSEAAFMRGQSLPRVPPDESSLTGHVYASGESVRLADVRNSPHLNADETDMRAGVFVPLGDHGIAIVGSREVDAFDTETEQLVELLATNAESALDRLDRERELKESQRRLRTLVDNFPNGGVTLFDEELRYLVLGGEMPTDVGRTASELEGRLMDEVLPESLSEELRPLFETALDGEASTVELEVGDQIRKLHTVPVRDDDGAVIAGLAMSQDVTELRQRESELQGRVRQQQVVTQLGQRALAADDLDDLFDEAVEFVAETLDNDYCKVLELEPDSDRLLLRSGVGWRDGLVGSARVPTDRQSQAGYTLASEEPVVVPDMDAETRFSGPELLTSHDVASGISVVIGPPEEPWGVLGIHDTEKRAISDQDVNFVQSVANILTTAIDRIEHEQQIERQRERLAALNNLNGIIRDIISVLIQQSTREDIEELVCERLADSDSYAFAWTGDVDTNTDEVVVRAEAGVEGYLEDITITVDDSSDSQGPTGRAIKAGEVQVCQDVTEDPAYEQWRDRALEHGYRSSVAIPIIYENTTYGVLNVYAKRPYAFSGEERAVVEQLGEVMGHAINAIERKRLLMSDEVVEVEFRIRDMFEELGLEGTPEGKFSIAQTIPTSRGYLAYGTASADGAETLKRLVEQLSAWADVSFISEEAEGTRRFELKLAEPPALSIITAHGGHIPSATFADGDYRMTAELPPNAPVREVVETVKNAYPATELLAQRRTAADREIVSRHQFDLADLLTERQFAALEAAYFAGFFEWPRESTGEDVADALDISAPTFHQHLRGAERRLLNTIIEGDTTA</sequence>
<dbReference type="InterPro" id="IPR031803">
    <property type="entry name" value="BAT_GAF/HTH-assoc"/>
</dbReference>
<dbReference type="InterPro" id="IPR007050">
    <property type="entry name" value="HTH_bacterioopsin"/>
</dbReference>
<comment type="caution">
    <text evidence="6">The sequence shown here is derived from an EMBL/GenBank/DDBJ whole genome shotgun (WGS) entry which is preliminary data.</text>
</comment>
<dbReference type="Pfam" id="PF08448">
    <property type="entry name" value="PAS_4"/>
    <property type="match status" value="4"/>
</dbReference>
<feature type="domain" description="PAC" evidence="5">
    <location>
        <begin position="367"/>
        <end position="419"/>
    </location>
</feature>
<dbReference type="InterPro" id="IPR000700">
    <property type="entry name" value="PAS-assoc_C"/>
</dbReference>
<dbReference type="PANTHER" id="PTHR44757">
    <property type="entry name" value="DIGUANYLATE CYCLASE DGCP"/>
    <property type="match status" value="1"/>
</dbReference>
<dbReference type="PROSITE" id="PS50112">
    <property type="entry name" value="PAS"/>
    <property type="match status" value="5"/>
</dbReference>
<dbReference type="SMART" id="SM00091">
    <property type="entry name" value="PAS"/>
    <property type="match status" value="6"/>
</dbReference>
<dbReference type="Pfam" id="PF15915">
    <property type="entry name" value="BAT"/>
    <property type="match status" value="1"/>
</dbReference>
<dbReference type="SMART" id="SM00065">
    <property type="entry name" value="GAF"/>
    <property type="match status" value="5"/>
</dbReference>
<name>A0ABD6C8H9_9EURY</name>
<feature type="domain" description="PAS" evidence="4">
    <location>
        <begin position="424"/>
        <end position="494"/>
    </location>
</feature>
<keyword evidence="1" id="KW-0805">Transcription regulation</keyword>
<dbReference type="NCBIfam" id="TIGR00229">
    <property type="entry name" value="sensory_box"/>
    <property type="match status" value="6"/>
</dbReference>
<dbReference type="SMART" id="SM00086">
    <property type="entry name" value="PAC"/>
    <property type="match status" value="3"/>
</dbReference>
<feature type="domain" description="PAS" evidence="4">
    <location>
        <begin position="541"/>
        <end position="612"/>
    </location>
</feature>
<evidence type="ECO:0000256" key="3">
    <source>
        <dbReference type="SAM" id="MobiDB-lite"/>
    </source>
</evidence>
<dbReference type="Proteomes" id="UP001597119">
    <property type="component" value="Unassembled WGS sequence"/>
</dbReference>
<dbReference type="SUPFAM" id="SSF55781">
    <property type="entry name" value="GAF domain-like"/>
    <property type="match status" value="5"/>
</dbReference>
<evidence type="ECO:0000259" key="5">
    <source>
        <dbReference type="PROSITE" id="PS50113"/>
    </source>
</evidence>
<feature type="domain" description="PAS" evidence="4">
    <location>
        <begin position="9"/>
        <end position="72"/>
    </location>
</feature>